<keyword evidence="8" id="KW-0969">Cilium</keyword>
<dbReference type="PIRSF" id="PIRSF005419">
    <property type="entry name" value="FlhA"/>
    <property type="match status" value="1"/>
</dbReference>
<dbReference type="NCBIfam" id="TIGR01398">
    <property type="entry name" value="FlhA"/>
    <property type="match status" value="1"/>
</dbReference>
<keyword evidence="7" id="KW-1005">Bacterial flagellum biogenesis</keyword>
<comment type="similarity">
    <text evidence="2 7">Belongs to the FHIPEP (flagella/HR/invasion proteins export pore) family.</text>
</comment>
<protein>
    <recommendedName>
        <fullName evidence="7">Flagellar biosynthesis protein FlhA</fullName>
    </recommendedName>
</protein>
<feature type="transmembrane region" description="Helical" evidence="7">
    <location>
        <begin position="291"/>
        <end position="315"/>
    </location>
</feature>
<evidence type="ECO:0000256" key="6">
    <source>
        <dbReference type="ARBA" id="ARBA00023136"/>
    </source>
</evidence>
<keyword evidence="8" id="KW-0966">Cell projection</keyword>
<name>A0ABS2KAE2_9GAMM</name>
<evidence type="ECO:0000256" key="7">
    <source>
        <dbReference type="RuleBase" id="RU364093"/>
    </source>
</evidence>
<keyword evidence="6 7" id="KW-0472">Membrane</keyword>
<dbReference type="InterPro" id="IPR001712">
    <property type="entry name" value="T3SS_FHIPEP"/>
</dbReference>
<keyword evidence="3 7" id="KW-1003">Cell membrane</keyword>
<dbReference type="Gene3D" id="1.10.8.540">
    <property type="entry name" value="FHIPEP family, domain 3"/>
    <property type="match status" value="1"/>
</dbReference>
<dbReference type="PANTHER" id="PTHR30161:SF1">
    <property type="entry name" value="FLAGELLAR BIOSYNTHESIS PROTEIN FLHA-RELATED"/>
    <property type="match status" value="1"/>
</dbReference>
<reference evidence="8" key="1">
    <citation type="submission" date="2020-10" db="EMBL/GenBank/DDBJ databases">
        <title>Phylogeny of dyella-like bacteria.</title>
        <authorList>
            <person name="Fu J."/>
        </authorList>
    </citation>
    <scope>NUCLEOTIDE SEQUENCE</scope>
    <source>
        <strain evidence="8">DHON07</strain>
    </source>
</reference>
<evidence type="ECO:0000256" key="5">
    <source>
        <dbReference type="ARBA" id="ARBA00022989"/>
    </source>
</evidence>
<dbReference type="Proteomes" id="UP001430193">
    <property type="component" value="Unassembled WGS sequence"/>
</dbReference>
<feature type="transmembrane region" description="Helical" evidence="7">
    <location>
        <begin position="32"/>
        <end position="50"/>
    </location>
</feature>
<organism evidence="8 9">
    <name type="scientific">Dyella mobilis</name>
    <dbReference type="NCBI Taxonomy" id="1849582"/>
    <lineage>
        <taxon>Bacteria</taxon>
        <taxon>Pseudomonadati</taxon>
        <taxon>Pseudomonadota</taxon>
        <taxon>Gammaproteobacteria</taxon>
        <taxon>Lysobacterales</taxon>
        <taxon>Rhodanobacteraceae</taxon>
        <taxon>Dyella</taxon>
    </lineage>
</organism>
<dbReference type="InterPro" id="IPR042196">
    <property type="entry name" value="FHIPEP_4"/>
</dbReference>
<dbReference type="InterPro" id="IPR042194">
    <property type="entry name" value="FHIPEP_1"/>
</dbReference>
<dbReference type="PANTHER" id="PTHR30161">
    <property type="entry name" value="FLAGELLAR EXPORT PROTEIN, MEMBRANE FLHA SUBUNIT-RELATED"/>
    <property type="match status" value="1"/>
</dbReference>
<feature type="transmembrane region" description="Helical" evidence="7">
    <location>
        <begin position="56"/>
        <end position="76"/>
    </location>
</feature>
<dbReference type="InterPro" id="IPR042193">
    <property type="entry name" value="FHIPEP_3"/>
</dbReference>
<evidence type="ECO:0000256" key="1">
    <source>
        <dbReference type="ARBA" id="ARBA00004651"/>
    </source>
</evidence>
<keyword evidence="7" id="KW-0653">Protein transport</keyword>
<evidence type="ECO:0000313" key="9">
    <source>
        <dbReference type="Proteomes" id="UP001430193"/>
    </source>
</evidence>
<feature type="transmembrane region" description="Helical" evidence="7">
    <location>
        <begin position="221"/>
        <end position="241"/>
    </location>
</feature>
<dbReference type="Gene3D" id="3.40.50.12790">
    <property type="entry name" value="FHIPEP family, domain 4"/>
    <property type="match status" value="1"/>
</dbReference>
<accession>A0ABS2KAE2</accession>
<keyword evidence="8" id="KW-0282">Flagellum</keyword>
<keyword evidence="9" id="KW-1185">Reference proteome</keyword>
<proteinExistence type="inferred from homology"/>
<dbReference type="EMBL" id="JADIKF010000030">
    <property type="protein sequence ID" value="MBM7128084.1"/>
    <property type="molecule type" value="Genomic_DNA"/>
</dbReference>
<feature type="transmembrane region" description="Helical" evidence="7">
    <location>
        <begin position="261"/>
        <end position="279"/>
    </location>
</feature>
<keyword evidence="7" id="KW-1006">Bacterial flagellum protein export</keyword>
<evidence type="ECO:0000256" key="4">
    <source>
        <dbReference type="ARBA" id="ARBA00022692"/>
    </source>
</evidence>
<feature type="transmembrane region" description="Helical" evidence="7">
    <location>
        <begin position="127"/>
        <end position="150"/>
    </location>
</feature>
<sequence>MPSPPTPIPLKVSFVATASVLDTFKQATRRGAGAPIVMLAMLAMLMLPLPPFVLDILFSFNIALSLVILLAVVYVLRPLEFAAFPTVVLLGTLLRLALNIASSRVILLHGHDGAGAAGKVIEAFGEFVIGGNFAVGLVVFAILTIINFVVVTKGATRVSEVTARFTLDSMPGKQMAIDADLNAGLLTQEQARERRQEVREEADFYGSMDGASKFVRGDATAGILILFINIVGGFFVGMLQHGLSAAEAARTYTLLTIGDGLVAQVPGLMLSIATAVIVTRVSKAQDMGKHVMGQVFAQPRALAVAGVVLFVMGLVPGMPNIAFLMLAAVCGGAAYLMIRREQETKERLAAASAEALPAPASAEKLELGWEDVASVDPVGLEVGYRLIPLVDKNQGGELMARIKSVRRKLSQELGFLVAAVHIRDNLDLGPNTYRISLMGVPMGEAEVFTERHLAINPGRVHGTLQGVATRDPAFGLEAVWIESSQRDHAQGLGYTVVDPATVIATHLSHILQNHAHELLGHQDVQQLLDRLAQSAPKLVEDLVPKRLSLGVVVKVLQNLLAEQVPIRNMRSIVESLAEHAGQSQDPGALTAYVRVALGRQIVQEIAGLGTEIPVLTLAPELEQILLGSLSSSGAAGAAVEPGLADRLQQSVAEAARRQEASGEPAVMLVQPQLRPWLARFTRHVAQNLHVLAYNEVPDNRRVRLVQAIGR</sequence>
<evidence type="ECO:0000313" key="8">
    <source>
        <dbReference type="EMBL" id="MBM7128084.1"/>
    </source>
</evidence>
<keyword evidence="5 7" id="KW-1133">Transmembrane helix</keyword>
<comment type="function">
    <text evidence="7">Required for formation of the rod structure of the flagellar apparatus. Together with FliI and FliH, may constitute the export apparatus of flagellin.</text>
</comment>
<comment type="subcellular location">
    <subcellularLocation>
        <location evidence="1 7">Cell membrane</location>
        <topology evidence="1 7">Multi-pass membrane protein</topology>
    </subcellularLocation>
</comment>
<dbReference type="Gene3D" id="3.40.30.60">
    <property type="entry name" value="FHIPEP family, domain 1"/>
    <property type="match status" value="1"/>
</dbReference>
<dbReference type="PRINTS" id="PR00949">
    <property type="entry name" value="TYPE3IMAPROT"/>
</dbReference>
<gene>
    <name evidence="7 8" type="primary">flhA</name>
    <name evidence="8" type="ORF">ISS99_00980</name>
</gene>
<evidence type="ECO:0000256" key="3">
    <source>
        <dbReference type="ARBA" id="ARBA00022475"/>
    </source>
</evidence>
<comment type="caution">
    <text evidence="8">The sequence shown here is derived from an EMBL/GenBank/DDBJ whole genome shotgun (WGS) entry which is preliminary data.</text>
</comment>
<dbReference type="InterPro" id="IPR006301">
    <property type="entry name" value="FlhA"/>
</dbReference>
<keyword evidence="7" id="KW-0813">Transport</keyword>
<evidence type="ECO:0000256" key="2">
    <source>
        <dbReference type="ARBA" id="ARBA00008835"/>
    </source>
</evidence>
<feature type="transmembrane region" description="Helical" evidence="7">
    <location>
        <begin position="83"/>
        <end position="107"/>
    </location>
</feature>
<keyword evidence="4 7" id="KW-0812">Transmembrane</keyword>
<dbReference type="Pfam" id="PF00771">
    <property type="entry name" value="FHIPEP"/>
    <property type="match status" value="1"/>
</dbReference>